<dbReference type="EMBL" id="WJXA01000004">
    <property type="protein sequence ID" value="KAF7144507.1"/>
    <property type="molecule type" value="Genomic_DNA"/>
</dbReference>
<keyword evidence="2" id="KW-1185">Reference proteome</keyword>
<name>A0A834LRA1_RHOSS</name>
<protein>
    <submittedName>
        <fullName evidence="1">Uncharacterized protein</fullName>
    </submittedName>
</protein>
<comment type="caution">
    <text evidence="1">The sequence shown here is derived from an EMBL/GenBank/DDBJ whole genome shotgun (WGS) entry which is preliminary data.</text>
</comment>
<dbReference type="AlphaFoldDB" id="A0A834LRA1"/>
<evidence type="ECO:0000313" key="2">
    <source>
        <dbReference type="Proteomes" id="UP000626092"/>
    </source>
</evidence>
<gene>
    <name evidence="1" type="ORF">RHSIM_Rhsim04G0219800</name>
</gene>
<evidence type="ECO:0000313" key="1">
    <source>
        <dbReference type="EMBL" id="KAF7144507.1"/>
    </source>
</evidence>
<dbReference type="OrthoDB" id="10470813at2759"/>
<dbReference type="Proteomes" id="UP000626092">
    <property type="component" value="Unassembled WGS sequence"/>
</dbReference>
<proteinExistence type="predicted"/>
<organism evidence="1 2">
    <name type="scientific">Rhododendron simsii</name>
    <name type="common">Sims's rhododendron</name>
    <dbReference type="NCBI Taxonomy" id="118357"/>
    <lineage>
        <taxon>Eukaryota</taxon>
        <taxon>Viridiplantae</taxon>
        <taxon>Streptophyta</taxon>
        <taxon>Embryophyta</taxon>
        <taxon>Tracheophyta</taxon>
        <taxon>Spermatophyta</taxon>
        <taxon>Magnoliopsida</taxon>
        <taxon>eudicotyledons</taxon>
        <taxon>Gunneridae</taxon>
        <taxon>Pentapetalae</taxon>
        <taxon>asterids</taxon>
        <taxon>Ericales</taxon>
        <taxon>Ericaceae</taxon>
        <taxon>Ericoideae</taxon>
        <taxon>Rhodoreae</taxon>
        <taxon>Rhododendron</taxon>
    </lineage>
</organism>
<sequence length="85" mass="9941">MTSEISWYLRNFSDLAFRTSLERFGSLRNLPDYNGSLWIPPDTSGTFQKLLILEASSFFHIYPHPPQLSKTFLYLSRLKKDRLVA</sequence>
<accession>A0A834LRA1</accession>
<reference evidence="1" key="1">
    <citation type="submission" date="2019-11" db="EMBL/GenBank/DDBJ databases">
        <authorList>
            <person name="Liu Y."/>
            <person name="Hou J."/>
            <person name="Li T.-Q."/>
            <person name="Guan C.-H."/>
            <person name="Wu X."/>
            <person name="Wu H.-Z."/>
            <person name="Ling F."/>
            <person name="Zhang R."/>
            <person name="Shi X.-G."/>
            <person name="Ren J.-P."/>
            <person name="Chen E.-F."/>
            <person name="Sun J.-M."/>
        </authorList>
    </citation>
    <scope>NUCLEOTIDE SEQUENCE</scope>
    <source>
        <strain evidence="1">Adult_tree_wgs_1</strain>
        <tissue evidence="1">Leaves</tissue>
    </source>
</reference>